<keyword evidence="2" id="KW-0812">Transmembrane</keyword>
<dbReference type="EMBL" id="NXNI01000001">
    <property type="protein sequence ID" value="PCR89441.1"/>
    <property type="molecule type" value="Genomic_DNA"/>
</dbReference>
<evidence type="ECO:0000256" key="1">
    <source>
        <dbReference type="SAM" id="MobiDB-lite"/>
    </source>
</evidence>
<organism evidence="3 4">
    <name type="scientific">Natrinema ejinorense</name>
    <dbReference type="NCBI Taxonomy" id="373386"/>
    <lineage>
        <taxon>Archaea</taxon>
        <taxon>Methanobacteriati</taxon>
        <taxon>Methanobacteriota</taxon>
        <taxon>Stenosarchaea group</taxon>
        <taxon>Halobacteria</taxon>
        <taxon>Halobacteriales</taxon>
        <taxon>Natrialbaceae</taxon>
        <taxon>Natrinema</taxon>
    </lineage>
</organism>
<keyword evidence="2" id="KW-0472">Membrane</keyword>
<gene>
    <name evidence="3" type="ORF">CP557_02145</name>
</gene>
<evidence type="ECO:0000256" key="2">
    <source>
        <dbReference type="SAM" id="Phobius"/>
    </source>
</evidence>
<dbReference type="OrthoDB" id="351282at2157"/>
<keyword evidence="4" id="KW-1185">Reference proteome</keyword>
<sequence>MTDNDNTDNDIFDDEFSWDDEDTEAQKIEAAETAGDSVAAVLYFPIKLLLAFFAKLIIGISRRIPGRSRIQKGLIKSGIEGLWKTTDANLIVMTIYGDGVAVPRPAQVNSDEGKVETANGEEWTLTDISTVRIGKAPVAFGVADDHELASPVAARVAEAVDSDWRRVKTVQETADGISPTEYTDPQTTVADGGESGLREPFDDVWVDARNPLQSTAGWIVSMDKAYELHWSQSSSEEMKMQETRGRLAEMDPEAHRGRAIRMVIIAIGCFALGLLGPALASRIAGTAASDGGGSAIPIMINLVTSLGVI</sequence>
<dbReference type="AlphaFoldDB" id="A0A2A5QRG4"/>
<proteinExistence type="predicted"/>
<comment type="caution">
    <text evidence="3">The sequence shown here is derived from an EMBL/GenBank/DDBJ whole genome shotgun (WGS) entry which is preliminary data.</text>
</comment>
<feature type="region of interest" description="Disordered" evidence="1">
    <location>
        <begin position="177"/>
        <end position="196"/>
    </location>
</feature>
<dbReference type="Proteomes" id="UP000219689">
    <property type="component" value="Unassembled WGS sequence"/>
</dbReference>
<feature type="transmembrane region" description="Helical" evidence="2">
    <location>
        <begin position="259"/>
        <end position="280"/>
    </location>
</feature>
<reference evidence="3 4" key="1">
    <citation type="submission" date="2017-09" db="EMBL/GenBank/DDBJ databases">
        <title>Genome sequences of Natrinema ejinorence JCM 13890T.</title>
        <authorList>
            <person name="Roh S.W."/>
            <person name="Kim Y.B."/>
            <person name="Kim J.Y."/>
        </authorList>
    </citation>
    <scope>NUCLEOTIDE SEQUENCE [LARGE SCALE GENOMIC DNA]</scope>
    <source>
        <strain evidence="3 4">JCM 13890</strain>
    </source>
</reference>
<evidence type="ECO:0000313" key="4">
    <source>
        <dbReference type="Proteomes" id="UP000219689"/>
    </source>
</evidence>
<evidence type="ECO:0000313" key="3">
    <source>
        <dbReference type="EMBL" id="PCR89441.1"/>
    </source>
</evidence>
<feature type="compositionally biased region" description="Polar residues" evidence="1">
    <location>
        <begin position="180"/>
        <end position="189"/>
    </location>
</feature>
<dbReference type="RefSeq" id="WP_097378386.1">
    <property type="nucleotide sequence ID" value="NZ_NXNI01000001.1"/>
</dbReference>
<keyword evidence="2" id="KW-1133">Transmembrane helix</keyword>
<name>A0A2A5QRG4_9EURY</name>
<feature type="transmembrane region" description="Helical" evidence="2">
    <location>
        <begin position="40"/>
        <end position="60"/>
    </location>
</feature>
<protein>
    <submittedName>
        <fullName evidence="3">Uncharacterized protein</fullName>
    </submittedName>
</protein>
<accession>A0A2A5QRG4</accession>